<reference evidence="4" key="1">
    <citation type="submission" date="2016-10" db="EMBL/GenBank/DDBJ databases">
        <authorList>
            <person name="Varghese N."/>
            <person name="Submissions S."/>
        </authorList>
    </citation>
    <scope>NUCLEOTIDE SEQUENCE [LARGE SCALE GENOMIC DNA]</scope>
    <source>
        <strain evidence="4">CGMCC 4.6825</strain>
    </source>
</reference>
<dbReference type="AlphaFoldDB" id="A0A1H9R2Y4"/>
<keyword evidence="4" id="KW-1185">Reference proteome</keyword>
<dbReference type="Proteomes" id="UP000182841">
    <property type="component" value="Unassembled WGS sequence"/>
</dbReference>
<evidence type="ECO:0000259" key="2">
    <source>
        <dbReference type="Pfam" id="PF14016"/>
    </source>
</evidence>
<accession>A0A1H9R2Y4</accession>
<feature type="region of interest" description="Disordered" evidence="1">
    <location>
        <begin position="50"/>
        <end position="78"/>
    </location>
</feature>
<proteinExistence type="predicted"/>
<evidence type="ECO:0000313" key="3">
    <source>
        <dbReference type="EMBL" id="SER67060.1"/>
    </source>
</evidence>
<sequence>MIMTFGVPGTAPTTYRARRAPGRAWRRVRAAAGTALLLAAVAACGGGGDADGKDPGAGDSADSSAPATGGHEAGGGTRRCTASELTMSLDPAEGPAGSRSFDLALKNTTDTACTLKGYPRVSLTGEDGAAIGSPAAHTGGTGRTVAVQPSTRAHAKLRTKSEDAADGSCWAEPRSVEVRPPGSDRALTAEVDGLRVCGGLFTVTALEW</sequence>
<dbReference type="OrthoDB" id="3400969at2"/>
<protein>
    <recommendedName>
        <fullName evidence="2">DUF4232 domain-containing protein</fullName>
    </recommendedName>
</protein>
<evidence type="ECO:0000313" key="4">
    <source>
        <dbReference type="Proteomes" id="UP000182841"/>
    </source>
</evidence>
<dbReference type="EMBL" id="FOGO01000003">
    <property type="protein sequence ID" value="SER67060.1"/>
    <property type="molecule type" value="Genomic_DNA"/>
</dbReference>
<organism evidence="3 4">
    <name type="scientific">Streptomyces qinglanensis</name>
    <dbReference type="NCBI Taxonomy" id="943816"/>
    <lineage>
        <taxon>Bacteria</taxon>
        <taxon>Bacillati</taxon>
        <taxon>Actinomycetota</taxon>
        <taxon>Actinomycetes</taxon>
        <taxon>Kitasatosporales</taxon>
        <taxon>Streptomycetaceae</taxon>
        <taxon>Streptomyces</taxon>
    </lineage>
</organism>
<gene>
    <name evidence="3" type="ORF">SAMN05421870_103279</name>
</gene>
<feature type="domain" description="DUF4232" evidence="2">
    <location>
        <begin position="80"/>
        <end position="206"/>
    </location>
</feature>
<dbReference type="Pfam" id="PF14016">
    <property type="entry name" value="DUF4232"/>
    <property type="match status" value="1"/>
</dbReference>
<dbReference type="InterPro" id="IPR025326">
    <property type="entry name" value="DUF4232"/>
</dbReference>
<name>A0A1H9R2Y4_9ACTN</name>
<feature type="compositionally biased region" description="Low complexity" evidence="1">
    <location>
        <begin position="57"/>
        <end position="70"/>
    </location>
</feature>
<evidence type="ECO:0000256" key="1">
    <source>
        <dbReference type="SAM" id="MobiDB-lite"/>
    </source>
</evidence>